<comment type="subcellular location">
    <subcellularLocation>
        <location evidence="1">Cell envelope</location>
    </subcellularLocation>
</comment>
<evidence type="ECO:0000256" key="1">
    <source>
        <dbReference type="ARBA" id="ARBA00004196"/>
    </source>
</evidence>
<dbReference type="Gene3D" id="3.40.190.10">
    <property type="entry name" value="Periplasmic binding protein-like II"/>
    <property type="match status" value="1"/>
</dbReference>
<accession>A0A381XNI7</accession>
<dbReference type="Gene3D" id="3.10.105.10">
    <property type="entry name" value="Dipeptide-binding Protein, Domain 3"/>
    <property type="match status" value="1"/>
</dbReference>
<reference evidence="6" key="1">
    <citation type="submission" date="2018-05" db="EMBL/GenBank/DDBJ databases">
        <authorList>
            <person name="Lanie J.A."/>
            <person name="Ng W.-L."/>
            <person name="Kazmierczak K.M."/>
            <person name="Andrzejewski T.M."/>
            <person name="Davidsen T.M."/>
            <person name="Wayne K.J."/>
            <person name="Tettelin H."/>
            <person name="Glass J.I."/>
            <person name="Rusch D."/>
            <person name="Podicherti R."/>
            <person name="Tsui H.-C.T."/>
            <person name="Winkler M.E."/>
        </authorList>
    </citation>
    <scope>NUCLEOTIDE SEQUENCE</scope>
</reference>
<protein>
    <recommendedName>
        <fullName evidence="5">Solute-binding protein family 5 domain-containing protein</fullName>
    </recommendedName>
</protein>
<evidence type="ECO:0000256" key="2">
    <source>
        <dbReference type="ARBA" id="ARBA00005695"/>
    </source>
</evidence>
<sequence>MILAFLVSGCGKKQEIQCLVSNAETVVGGQTGQELSPTQVFRKNNGTEPGTLDPHRAEGVPASNVLRDLFEGLVMEDPSGAYIPGAAESWSLSEDAKTYVFKMRENGKWSNGDAVTAEDFVYGLRRSVDPATLSNYSSMLYPIKNARDIVLGKKSSETLGVRASGPTTLIIELDEPTPYFLSLLTHSTTYAAHRPSVEEFGARFTRPGILVGNGAFKLEEWRVQSHIKLVRNTEYWDNKNTTLEEVYYYPLDDVNSSFKRYRAQELDFTETVLAEQLPWIRQCLPDDLKISPYFGSYYYGFNNTRPPFKNKPKLRTALSMAVDRSVITDIILGAGQIPAYSLV</sequence>
<organism evidence="6">
    <name type="scientific">marine metagenome</name>
    <dbReference type="NCBI Taxonomy" id="408172"/>
    <lineage>
        <taxon>unclassified sequences</taxon>
        <taxon>metagenomes</taxon>
        <taxon>ecological metagenomes</taxon>
    </lineage>
</organism>
<dbReference type="GO" id="GO:1904680">
    <property type="term" value="F:peptide transmembrane transporter activity"/>
    <property type="evidence" value="ECO:0007669"/>
    <property type="project" value="TreeGrafter"/>
</dbReference>
<feature type="non-terminal residue" evidence="6">
    <location>
        <position position="343"/>
    </location>
</feature>
<evidence type="ECO:0000256" key="3">
    <source>
        <dbReference type="ARBA" id="ARBA00022448"/>
    </source>
</evidence>
<dbReference type="InterPro" id="IPR000914">
    <property type="entry name" value="SBP_5_dom"/>
</dbReference>
<name>A0A381XNI7_9ZZZZ</name>
<comment type="similarity">
    <text evidence="2">Belongs to the bacterial solute-binding protein 5 family.</text>
</comment>
<keyword evidence="4" id="KW-0732">Signal</keyword>
<proteinExistence type="inferred from homology"/>
<keyword evidence="3" id="KW-0813">Transport</keyword>
<evidence type="ECO:0000313" key="6">
    <source>
        <dbReference type="EMBL" id="SVA66210.1"/>
    </source>
</evidence>
<dbReference type="InterPro" id="IPR039424">
    <property type="entry name" value="SBP_5"/>
</dbReference>
<evidence type="ECO:0000259" key="5">
    <source>
        <dbReference type="Pfam" id="PF00496"/>
    </source>
</evidence>
<feature type="domain" description="Solute-binding protein family 5" evidence="5">
    <location>
        <begin position="82"/>
        <end position="342"/>
    </location>
</feature>
<dbReference type="GO" id="GO:0030288">
    <property type="term" value="C:outer membrane-bounded periplasmic space"/>
    <property type="evidence" value="ECO:0007669"/>
    <property type="project" value="TreeGrafter"/>
</dbReference>
<gene>
    <name evidence="6" type="ORF">METZ01_LOCUS119064</name>
</gene>
<dbReference type="AlphaFoldDB" id="A0A381XNI7"/>
<dbReference type="FunFam" id="3.90.76.10:FF:000001">
    <property type="entry name" value="Oligopeptide ABC transporter substrate-binding protein"/>
    <property type="match status" value="1"/>
</dbReference>
<dbReference type="CDD" id="cd08504">
    <property type="entry name" value="PBP2_OppA"/>
    <property type="match status" value="1"/>
</dbReference>
<dbReference type="GO" id="GO:0015833">
    <property type="term" value="P:peptide transport"/>
    <property type="evidence" value="ECO:0007669"/>
    <property type="project" value="TreeGrafter"/>
</dbReference>
<dbReference type="Pfam" id="PF00496">
    <property type="entry name" value="SBP_bac_5"/>
    <property type="match status" value="1"/>
</dbReference>
<dbReference type="SUPFAM" id="SSF53850">
    <property type="entry name" value="Periplasmic binding protein-like II"/>
    <property type="match status" value="1"/>
</dbReference>
<dbReference type="EMBL" id="UINC01015783">
    <property type="protein sequence ID" value="SVA66210.1"/>
    <property type="molecule type" value="Genomic_DNA"/>
</dbReference>
<dbReference type="PANTHER" id="PTHR30290:SF10">
    <property type="entry name" value="PERIPLASMIC OLIGOPEPTIDE-BINDING PROTEIN-RELATED"/>
    <property type="match status" value="1"/>
</dbReference>
<dbReference type="PANTHER" id="PTHR30290">
    <property type="entry name" value="PERIPLASMIC BINDING COMPONENT OF ABC TRANSPORTER"/>
    <property type="match status" value="1"/>
</dbReference>
<evidence type="ECO:0000256" key="4">
    <source>
        <dbReference type="ARBA" id="ARBA00022729"/>
    </source>
</evidence>